<accession>A0ABX7GWH1</accession>
<protein>
    <submittedName>
        <fullName evidence="1">RloB domain-containing protein</fullName>
    </submittedName>
</protein>
<dbReference type="Pfam" id="PF13707">
    <property type="entry name" value="RloB"/>
    <property type="match status" value="1"/>
</dbReference>
<organism evidence="1 2">
    <name type="scientific">Dyella caseinilytica</name>
    <dbReference type="NCBI Taxonomy" id="1849581"/>
    <lineage>
        <taxon>Bacteria</taxon>
        <taxon>Pseudomonadati</taxon>
        <taxon>Pseudomonadota</taxon>
        <taxon>Gammaproteobacteria</taxon>
        <taxon>Lysobacterales</taxon>
        <taxon>Rhodanobacteraceae</taxon>
        <taxon>Dyella</taxon>
    </lineage>
</organism>
<dbReference type="InterPro" id="IPR025591">
    <property type="entry name" value="RloB"/>
</dbReference>
<evidence type="ECO:0000313" key="2">
    <source>
        <dbReference type="Proteomes" id="UP000663181"/>
    </source>
</evidence>
<name>A0ABX7GWH1_9GAMM</name>
<dbReference type="EMBL" id="CP064030">
    <property type="protein sequence ID" value="QRN54752.1"/>
    <property type="molecule type" value="Genomic_DNA"/>
</dbReference>
<gene>
    <name evidence="1" type="ORF">ISN74_05195</name>
</gene>
<reference evidence="1 2" key="1">
    <citation type="submission" date="2020-10" db="EMBL/GenBank/DDBJ databases">
        <title>Phylogeny of dyella-like bacteria.</title>
        <authorList>
            <person name="Fu J."/>
        </authorList>
    </citation>
    <scope>NUCLEOTIDE SEQUENCE [LARGE SCALE GENOMIC DNA]</scope>
    <source>
        <strain evidence="1 2">DHOB09</strain>
    </source>
</reference>
<keyword evidence="2" id="KW-1185">Reference proteome</keyword>
<evidence type="ECO:0000313" key="1">
    <source>
        <dbReference type="EMBL" id="QRN54752.1"/>
    </source>
</evidence>
<sequence>MRRFPPSPSLERKVERVNARVEIVIACEGLVTEPKYILDCAKYYGSGMVVVRVLDKTGVPLTVVRAAIQERKKLLAKYRKQKELGPVDGCFRVWAIFDKDDHDVDEALALAKEHKVCVAFSNPCFELWPILHLVDYGAQDDRHILQKLLNQHMPTYNHQSSPNIDFDSIKEHFDIAYQRACLLNQSRDAEGCTSGRPSTTVGELVIKIQQNGKVAARRAAANR</sequence>
<proteinExistence type="predicted"/>
<dbReference type="RefSeq" id="WP_188798040.1">
    <property type="nucleotide sequence ID" value="NZ_BMIZ01000001.1"/>
</dbReference>
<dbReference type="Proteomes" id="UP000663181">
    <property type="component" value="Chromosome"/>
</dbReference>